<dbReference type="RefSeq" id="WP_238245291.1">
    <property type="nucleotide sequence ID" value="NZ_BPQP01000056.1"/>
</dbReference>
<organism evidence="6 7">
    <name type="scientific">Methylobacterium iners</name>
    <dbReference type="NCBI Taxonomy" id="418707"/>
    <lineage>
        <taxon>Bacteria</taxon>
        <taxon>Pseudomonadati</taxon>
        <taxon>Pseudomonadota</taxon>
        <taxon>Alphaproteobacteria</taxon>
        <taxon>Hyphomicrobiales</taxon>
        <taxon>Methylobacteriaceae</taxon>
        <taxon>Methylobacterium</taxon>
    </lineage>
</organism>
<evidence type="ECO:0000256" key="3">
    <source>
        <dbReference type="ARBA" id="ARBA00023136"/>
    </source>
</evidence>
<keyword evidence="2 4" id="KW-1133">Transmembrane helix</keyword>
<feature type="domain" description="Major facilitator superfamily (MFS) profile" evidence="5">
    <location>
        <begin position="205"/>
        <end position="390"/>
    </location>
</feature>
<evidence type="ECO:0000313" key="6">
    <source>
        <dbReference type="EMBL" id="GJD96181.1"/>
    </source>
</evidence>
<keyword evidence="1 4" id="KW-0812">Transmembrane</keyword>
<feature type="transmembrane region" description="Helical" evidence="4">
    <location>
        <begin position="12"/>
        <end position="36"/>
    </location>
</feature>
<evidence type="ECO:0000313" key="7">
    <source>
        <dbReference type="Proteomes" id="UP001055125"/>
    </source>
</evidence>
<gene>
    <name evidence="6" type="primary">ycaD</name>
    <name evidence="6" type="ORF">OCOJLMKI_3400</name>
</gene>
<accession>A0ABQ4S007</accession>
<dbReference type="Pfam" id="PF07690">
    <property type="entry name" value="MFS_1"/>
    <property type="match status" value="1"/>
</dbReference>
<feature type="transmembrane region" description="Helical" evidence="4">
    <location>
        <begin position="104"/>
        <end position="128"/>
    </location>
</feature>
<dbReference type="CDD" id="cd17477">
    <property type="entry name" value="MFS_YcaD_like"/>
    <property type="match status" value="1"/>
</dbReference>
<dbReference type="PANTHER" id="PTHR23521:SF3">
    <property type="entry name" value="MFS TRANSPORTER"/>
    <property type="match status" value="1"/>
</dbReference>
<feature type="transmembrane region" description="Helical" evidence="4">
    <location>
        <begin position="245"/>
        <end position="263"/>
    </location>
</feature>
<dbReference type="PANTHER" id="PTHR23521">
    <property type="entry name" value="TRANSPORTER MFS SUPERFAMILY"/>
    <property type="match status" value="1"/>
</dbReference>
<feature type="transmembrane region" description="Helical" evidence="4">
    <location>
        <begin position="48"/>
        <end position="68"/>
    </location>
</feature>
<dbReference type="InterPro" id="IPR036259">
    <property type="entry name" value="MFS_trans_sf"/>
</dbReference>
<dbReference type="InterPro" id="IPR020846">
    <property type="entry name" value="MFS_dom"/>
</dbReference>
<reference evidence="6" key="2">
    <citation type="submission" date="2021-08" db="EMBL/GenBank/DDBJ databases">
        <authorList>
            <person name="Tani A."/>
            <person name="Ola A."/>
            <person name="Ogura Y."/>
            <person name="Katsura K."/>
            <person name="Hayashi T."/>
        </authorList>
    </citation>
    <scope>NUCLEOTIDE SEQUENCE</scope>
    <source>
        <strain evidence="6">DSM 19015</strain>
    </source>
</reference>
<dbReference type="Gene3D" id="1.20.1250.20">
    <property type="entry name" value="MFS general substrate transporter like domains"/>
    <property type="match status" value="2"/>
</dbReference>
<feature type="transmembrane region" description="Helical" evidence="4">
    <location>
        <begin position="168"/>
        <end position="188"/>
    </location>
</feature>
<reference evidence="6" key="1">
    <citation type="journal article" date="2021" name="Front. Microbiol.">
        <title>Comprehensive Comparative Genomics and Phenotyping of Methylobacterium Species.</title>
        <authorList>
            <person name="Alessa O."/>
            <person name="Ogura Y."/>
            <person name="Fujitani Y."/>
            <person name="Takami H."/>
            <person name="Hayashi T."/>
            <person name="Sahin N."/>
            <person name="Tani A."/>
        </authorList>
    </citation>
    <scope>NUCLEOTIDE SEQUENCE</scope>
    <source>
        <strain evidence="6">DSM 19015</strain>
    </source>
</reference>
<dbReference type="Proteomes" id="UP001055125">
    <property type="component" value="Unassembled WGS sequence"/>
</dbReference>
<feature type="transmembrane region" description="Helical" evidence="4">
    <location>
        <begin position="275"/>
        <end position="293"/>
    </location>
</feature>
<evidence type="ECO:0000259" key="5">
    <source>
        <dbReference type="PROSITE" id="PS50850"/>
    </source>
</evidence>
<name>A0ABQ4S007_9HYPH</name>
<sequence length="390" mass="39862">MLDRTPTDALDRARIAAITAAITCIAVVGIGLSLSIPLLSIEMSRMGASSTLVGVNTAVAGLASIVTVPFVPRLAARVGVVRLLLLAIGTGALTLVAFKLLHGIAWWFVLRFIFSAALGVLFVLSEFWINHAAPPARRGLVMGIYASVLALGFAVGPTLLAVLGTEGYPPYLAGAALFLFGMIPLFLARGLSPHLTGGGSRSFLGYARLVPAATLAALAYGAVETGGFAILPLYGLRLGYEAETAAGLVSVLSLGNVLFQIPFGWLADKVDRRRVLLGSALGGAVGCAFIPLASASFPLLLALLFVSGGLAGTLYTVGLAHLGASVRGGDLAGANAAFIVLYNIGLMLGPPVIGGGMDLMAPHGFAYALSGLFLAYVAALLVSGSRPAHP</sequence>
<feature type="transmembrane region" description="Helical" evidence="4">
    <location>
        <begin position="140"/>
        <end position="162"/>
    </location>
</feature>
<evidence type="ECO:0000256" key="1">
    <source>
        <dbReference type="ARBA" id="ARBA00022692"/>
    </source>
</evidence>
<feature type="transmembrane region" description="Helical" evidence="4">
    <location>
        <begin position="80"/>
        <end position="98"/>
    </location>
</feature>
<keyword evidence="7" id="KW-1185">Reference proteome</keyword>
<feature type="transmembrane region" description="Helical" evidence="4">
    <location>
        <begin position="299"/>
        <end position="320"/>
    </location>
</feature>
<dbReference type="EMBL" id="BPQP01000056">
    <property type="protein sequence ID" value="GJD96181.1"/>
    <property type="molecule type" value="Genomic_DNA"/>
</dbReference>
<feature type="transmembrane region" description="Helical" evidence="4">
    <location>
        <begin position="332"/>
        <end position="353"/>
    </location>
</feature>
<evidence type="ECO:0000256" key="4">
    <source>
        <dbReference type="SAM" id="Phobius"/>
    </source>
</evidence>
<feature type="transmembrane region" description="Helical" evidence="4">
    <location>
        <begin position="209"/>
        <end position="233"/>
    </location>
</feature>
<protein>
    <submittedName>
        <fullName evidence="6">MFS-type transporter YcaD</fullName>
    </submittedName>
</protein>
<comment type="caution">
    <text evidence="6">The sequence shown here is derived from an EMBL/GenBank/DDBJ whole genome shotgun (WGS) entry which is preliminary data.</text>
</comment>
<dbReference type="InterPro" id="IPR011701">
    <property type="entry name" value="MFS"/>
</dbReference>
<evidence type="ECO:0000256" key="2">
    <source>
        <dbReference type="ARBA" id="ARBA00022989"/>
    </source>
</evidence>
<keyword evidence="3 4" id="KW-0472">Membrane</keyword>
<proteinExistence type="predicted"/>
<dbReference type="PROSITE" id="PS50850">
    <property type="entry name" value="MFS"/>
    <property type="match status" value="1"/>
</dbReference>
<feature type="transmembrane region" description="Helical" evidence="4">
    <location>
        <begin position="365"/>
        <end position="384"/>
    </location>
</feature>
<dbReference type="SUPFAM" id="SSF103473">
    <property type="entry name" value="MFS general substrate transporter"/>
    <property type="match status" value="1"/>
</dbReference>
<dbReference type="InterPro" id="IPR047200">
    <property type="entry name" value="MFS_YcaD-like"/>
</dbReference>